<dbReference type="Proteomes" id="UP000575397">
    <property type="component" value="Unassembled WGS sequence"/>
</dbReference>
<evidence type="ECO:0008006" key="5">
    <source>
        <dbReference type="Google" id="ProtNLM"/>
    </source>
</evidence>
<evidence type="ECO:0000256" key="1">
    <source>
        <dbReference type="SAM" id="MobiDB-lite"/>
    </source>
</evidence>
<feature type="compositionally biased region" description="Low complexity" evidence="1">
    <location>
        <begin position="305"/>
        <end position="319"/>
    </location>
</feature>
<dbReference type="AlphaFoldDB" id="A0A7Y0US52"/>
<comment type="caution">
    <text evidence="3">The sequence shown here is derived from an EMBL/GenBank/DDBJ whole genome shotgun (WGS) entry which is preliminary data.</text>
</comment>
<gene>
    <name evidence="3" type="ORF">HHJ77_00990</name>
</gene>
<dbReference type="NCBIfam" id="NF038134">
    <property type="entry name" value="choice_anch_M"/>
    <property type="match status" value="2"/>
</dbReference>
<evidence type="ECO:0000313" key="3">
    <source>
        <dbReference type="EMBL" id="NMX02544.1"/>
    </source>
</evidence>
<feature type="region of interest" description="Disordered" evidence="1">
    <location>
        <begin position="226"/>
        <end position="319"/>
    </location>
</feature>
<dbReference type="RefSeq" id="WP_169762108.1">
    <property type="nucleotide sequence ID" value="NZ_JABCUS010000002.1"/>
</dbReference>
<feature type="transmembrane region" description="Helical" evidence="2">
    <location>
        <begin position="568"/>
        <end position="587"/>
    </location>
</feature>
<name>A0A7Y0US52_9ACTO</name>
<keyword evidence="2" id="KW-0472">Membrane</keyword>
<organism evidence="3 4">
    <name type="scientific">Mobiluncus mulieris</name>
    <dbReference type="NCBI Taxonomy" id="2052"/>
    <lineage>
        <taxon>Bacteria</taxon>
        <taxon>Bacillati</taxon>
        <taxon>Actinomycetota</taxon>
        <taxon>Actinomycetes</taxon>
        <taxon>Actinomycetales</taxon>
        <taxon>Actinomycetaceae</taxon>
        <taxon>Mobiluncus</taxon>
    </lineage>
</organism>
<dbReference type="NCBIfam" id="TIGR03769">
    <property type="entry name" value="P_ac_wall_RPT"/>
    <property type="match status" value="2"/>
</dbReference>
<keyword evidence="2" id="KW-1133">Transmembrane helix</keyword>
<feature type="compositionally biased region" description="Acidic residues" evidence="1">
    <location>
        <begin position="233"/>
        <end position="244"/>
    </location>
</feature>
<reference evidence="3 4" key="1">
    <citation type="submission" date="2020-04" db="EMBL/GenBank/DDBJ databases">
        <title>Antimicrobial susceptibility and clonality of vaginal-derived multi-drug resistant Mobiluncus isolates in China.</title>
        <authorList>
            <person name="Zhang X."/>
        </authorList>
    </citation>
    <scope>NUCLEOTIDE SEQUENCE [LARGE SCALE GENOMIC DNA]</scope>
    <source>
        <strain evidence="3 4">12</strain>
    </source>
</reference>
<dbReference type="EMBL" id="JABCUS010000002">
    <property type="protein sequence ID" value="NMX02544.1"/>
    <property type="molecule type" value="Genomic_DNA"/>
</dbReference>
<evidence type="ECO:0000256" key="2">
    <source>
        <dbReference type="SAM" id="Phobius"/>
    </source>
</evidence>
<evidence type="ECO:0000313" key="4">
    <source>
        <dbReference type="Proteomes" id="UP000575397"/>
    </source>
</evidence>
<accession>A0A7Y0US52</accession>
<sequence length="594" mass="61840">MSTPNPRRSISLRRLKTGVIAIATALPLTILGIPAASAASNSHEMAPNEHTHVNWLFTKAGNYQATFAITVPYRDSAGKTATVQTEGTLNFSAGTDGQGTVTTGHYDFGPQVDTQNQVGAMLKNPSGKPEDPADLWFGLTDKAHRDLSSETCTSLGLGTKCGGWMIPQNQEAGIPWVGFNTQDTKLHSIMSGAATFTLTSLTGPGDMYVWQDGSFGGVNGTWFAAGGDGSGAFDEEEPEAENQDQEEKGAKPPAGAKTPREKENEAKTPGGAKKPAHAPKKPHSPESSPSKTTVPDSAADKKDANTSPNSSPANSSQAATFRNATANAAGAAPASEPCYPIPSSQKFSLPRQTHVHPNWVFTQPGNYQVGIRQSARINGQLQSADTILNFNVGGTGSANEGHFDLGAKVENGLLVATLKDDRTAGGTWVNPRSLTFGLGAGAQAKLPAGLEFLAPAGTPVWMIGSTQTSGVPWLGANTQHPSLVQATNEPVSWEMISFRGPNPQARLAVFTSGNFGKIVGQKWFTAPTSAANVGRTASGKLCHLDGSATAGTHTPTAGGLAATGVGDLLLPLAVFAGGIILLGFALIRRAREEI</sequence>
<dbReference type="InterPro" id="IPR022435">
    <property type="entry name" value="Surface-anchored_actinobac"/>
</dbReference>
<keyword evidence="2" id="KW-0812">Transmembrane</keyword>
<proteinExistence type="predicted"/>
<protein>
    <recommendedName>
        <fullName evidence="5">ABC transporter-associated repeat protein</fullName>
    </recommendedName>
</protein>